<comment type="caution">
    <text evidence="1">The sequence shown here is derived from an EMBL/GenBank/DDBJ whole genome shotgun (WGS) entry which is preliminary data.</text>
</comment>
<organism evidence="1 2">
    <name type="scientific">Aureimonas ureilytica</name>
    <dbReference type="NCBI Taxonomy" id="401562"/>
    <lineage>
        <taxon>Bacteria</taxon>
        <taxon>Pseudomonadati</taxon>
        <taxon>Pseudomonadota</taxon>
        <taxon>Alphaproteobacteria</taxon>
        <taxon>Hyphomicrobiales</taxon>
        <taxon>Aurantimonadaceae</taxon>
        <taxon>Aureimonas</taxon>
    </lineage>
</organism>
<gene>
    <name evidence="1" type="ORF">NS226_16705</name>
</gene>
<dbReference type="SUPFAM" id="SSF54427">
    <property type="entry name" value="NTF2-like"/>
    <property type="match status" value="1"/>
</dbReference>
<dbReference type="InterPro" id="IPR032710">
    <property type="entry name" value="NTF2-like_dom_sf"/>
</dbReference>
<reference evidence="1 2" key="1">
    <citation type="journal article" date="2016" name="Front. Microbiol.">
        <title>Genomic Resource of Rice Seed Associated Bacteria.</title>
        <authorList>
            <person name="Midha S."/>
            <person name="Bansal K."/>
            <person name="Sharma S."/>
            <person name="Kumar N."/>
            <person name="Patil P.P."/>
            <person name="Chaudhry V."/>
            <person name="Patil P.B."/>
        </authorList>
    </citation>
    <scope>NUCLEOTIDE SEQUENCE [LARGE SCALE GENOMIC DNA]</scope>
    <source>
        <strain evidence="1 2">NS226</strain>
    </source>
</reference>
<dbReference type="Proteomes" id="UP000078272">
    <property type="component" value="Unassembled WGS sequence"/>
</dbReference>
<evidence type="ECO:0008006" key="3">
    <source>
        <dbReference type="Google" id="ProtNLM"/>
    </source>
</evidence>
<name>A0A175R6B6_9HYPH</name>
<evidence type="ECO:0000313" key="1">
    <source>
        <dbReference type="EMBL" id="KTQ89652.1"/>
    </source>
</evidence>
<protein>
    <recommendedName>
        <fullName evidence="3">DUF4440 domain-containing protein</fullName>
    </recommendedName>
</protein>
<evidence type="ECO:0000313" key="2">
    <source>
        <dbReference type="Proteomes" id="UP000078272"/>
    </source>
</evidence>
<dbReference type="Gene3D" id="3.10.450.50">
    <property type="match status" value="1"/>
</dbReference>
<dbReference type="AlphaFoldDB" id="A0A175R6B6"/>
<dbReference type="EMBL" id="LDPZ01000038">
    <property type="protein sequence ID" value="KTQ89652.1"/>
    <property type="molecule type" value="Genomic_DNA"/>
</dbReference>
<dbReference type="STRING" id="401562.NS365_20875"/>
<dbReference type="PATRIC" id="fig|401562.3.peg.3069"/>
<accession>A0A175R6B6</accession>
<proteinExistence type="predicted"/>
<sequence>MSDAEAAIESLFEAYAAGFDDFDAEAILACFQFPVTIWQSGRGNVFNDEEELAENVDALLAVFEREEIVQSRFDIVEAAGDDGAAFAVLDWRQERDDGEAALEFRCRYALVRDETGTAWRIALAVTE</sequence>